<name>A0AAD6QVM1_9ROSI</name>
<proteinExistence type="predicted"/>
<dbReference type="GO" id="GO:0051015">
    <property type="term" value="F:actin filament binding"/>
    <property type="evidence" value="ECO:0007669"/>
    <property type="project" value="InterPro"/>
</dbReference>
<comment type="caution">
    <text evidence="2">The sequence shown here is derived from an EMBL/GenBank/DDBJ whole genome shotgun (WGS) entry which is preliminary data.</text>
</comment>
<accession>A0AAD6QVM1</accession>
<feature type="domain" description="FH2" evidence="1">
    <location>
        <begin position="1"/>
        <end position="38"/>
    </location>
</feature>
<evidence type="ECO:0000313" key="2">
    <source>
        <dbReference type="EMBL" id="KAJ6997508.1"/>
    </source>
</evidence>
<evidence type="ECO:0000313" key="3">
    <source>
        <dbReference type="Proteomes" id="UP001164929"/>
    </source>
</evidence>
<evidence type="ECO:0000259" key="1">
    <source>
        <dbReference type="PROSITE" id="PS51444"/>
    </source>
</evidence>
<sequence length="38" mass="4344">MAPTKEEVIKLREYSGDISKRGSAERFLKALLDIPFSF</sequence>
<keyword evidence="3" id="KW-1185">Reference proteome</keyword>
<organism evidence="2 3">
    <name type="scientific">Populus alba x Populus x berolinensis</name>
    <dbReference type="NCBI Taxonomy" id="444605"/>
    <lineage>
        <taxon>Eukaryota</taxon>
        <taxon>Viridiplantae</taxon>
        <taxon>Streptophyta</taxon>
        <taxon>Embryophyta</taxon>
        <taxon>Tracheophyta</taxon>
        <taxon>Spermatophyta</taxon>
        <taxon>Magnoliopsida</taxon>
        <taxon>eudicotyledons</taxon>
        <taxon>Gunneridae</taxon>
        <taxon>Pentapetalae</taxon>
        <taxon>rosids</taxon>
        <taxon>fabids</taxon>
        <taxon>Malpighiales</taxon>
        <taxon>Salicaceae</taxon>
        <taxon>Saliceae</taxon>
        <taxon>Populus</taxon>
    </lineage>
</organism>
<gene>
    <name evidence="2" type="ORF">NC653_013929</name>
</gene>
<dbReference type="PANTHER" id="PTHR23213:SF338">
    <property type="entry name" value="FORMIN-LIKE PROTEIN 6"/>
    <property type="match status" value="1"/>
</dbReference>
<dbReference type="EMBL" id="JAQIZT010000005">
    <property type="protein sequence ID" value="KAJ6997508.1"/>
    <property type="molecule type" value="Genomic_DNA"/>
</dbReference>
<dbReference type="PROSITE" id="PS51444">
    <property type="entry name" value="FH2"/>
    <property type="match status" value="1"/>
</dbReference>
<dbReference type="PANTHER" id="PTHR23213">
    <property type="entry name" value="FORMIN-RELATED"/>
    <property type="match status" value="1"/>
</dbReference>
<dbReference type="SUPFAM" id="SSF101447">
    <property type="entry name" value="Formin homology 2 domain (FH2 domain)"/>
    <property type="match status" value="1"/>
</dbReference>
<dbReference type="GO" id="GO:0045010">
    <property type="term" value="P:actin nucleation"/>
    <property type="evidence" value="ECO:0007669"/>
    <property type="project" value="InterPro"/>
</dbReference>
<protein>
    <recommendedName>
        <fullName evidence="1">FH2 domain-containing protein</fullName>
    </recommendedName>
</protein>
<dbReference type="AlphaFoldDB" id="A0AAD6QVM1"/>
<dbReference type="InterPro" id="IPR015425">
    <property type="entry name" value="FH2_Formin"/>
</dbReference>
<dbReference type="InterPro" id="IPR027643">
    <property type="entry name" value="Formin-like_plant"/>
</dbReference>
<dbReference type="Gene3D" id="1.20.58.630">
    <property type="match status" value="1"/>
</dbReference>
<dbReference type="Proteomes" id="UP001164929">
    <property type="component" value="Chromosome 5"/>
</dbReference>
<reference evidence="2" key="1">
    <citation type="journal article" date="2023" name="Mol. Ecol. Resour.">
        <title>Chromosome-level genome assembly of a triploid poplar Populus alba 'Berolinensis'.</title>
        <authorList>
            <person name="Chen S."/>
            <person name="Yu Y."/>
            <person name="Wang X."/>
            <person name="Wang S."/>
            <person name="Zhang T."/>
            <person name="Zhou Y."/>
            <person name="He R."/>
            <person name="Meng N."/>
            <person name="Wang Y."/>
            <person name="Liu W."/>
            <person name="Liu Z."/>
            <person name="Liu J."/>
            <person name="Guo Q."/>
            <person name="Huang H."/>
            <person name="Sederoff R.R."/>
            <person name="Wang G."/>
            <person name="Qu G."/>
            <person name="Chen S."/>
        </authorList>
    </citation>
    <scope>NUCLEOTIDE SEQUENCE</scope>
    <source>
        <strain evidence="2">SC-2020</strain>
    </source>
</reference>